<organism evidence="1 2">
    <name type="scientific">Eumeta variegata</name>
    <name type="common">Bagworm moth</name>
    <name type="synonym">Eumeta japonica</name>
    <dbReference type="NCBI Taxonomy" id="151549"/>
    <lineage>
        <taxon>Eukaryota</taxon>
        <taxon>Metazoa</taxon>
        <taxon>Ecdysozoa</taxon>
        <taxon>Arthropoda</taxon>
        <taxon>Hexapoda</taxon>
        <taxon>Insecta</taxon>
        <taxon>Pterygota</taxon>
        <taxon>Neoptera</taxon>
        <taxon>Endopterygota</taxon>
        <taxon>Lepidoptera</taxon>
        <taxon>Glossata</taxon>
        <taxon>Ditrysia</taxon>
        <taxon>Tineoidea</taxon>
        <taxon>Psychidae</taxon>
        <taxon>Oiketicinae</taxon>
        <taxon>Eumeta</taxon>
    </lineage>
</organism>
<gene>
    <name evidence="1" type="ORF">EVAR_89676_1</name>
</gene>
<accession>A0A4C1YC05</accession>
<comment type="caution">
    <text evidence="1">The sequence shown here is derived from an EMBL/GenBank/DDBJ whole genome shotgun (WGS) entry which is preliminary data.</text>
</comment>
<name>A0A4C1YC05_EUMVA</name>
<reference evidence="1 2" key="1">
    <citation type="journal article" date="2019" name="Commun. Biol.">
        <title>The bagworm genome reveals a unique fibroin gene that provides high tensile strength.</title>
        <authorList>
            <person name="Kono N."/>
            <person name="Nakamura H."/>
            <person name="Ohtoshi R."/>
            <person name="Tomita M."/>
            <person name="Numata K."/>
            <person name="Arakawa K."/>
        </authorList>
    </citation>
    <scope>NUCLEOTIDE SEQUENCE [LARGE SCALE GENOMIC DNA]</scope>
</reference>
<keyword evidence="2" id="KW-1185">Reference proteome</keyword>
<protein>
    <submittedName>
        <fullName evidence="1">Uncharacterized protein</fullName>
    </submittedName>
</protein>
<dbReference type="AlphaFoldDB" id="A0A4C1YC05"/>
<dbReference type="Proteomes" id="UP000299102">
    <property type="component" value="Unassembled WGS sequence"/>
</dbReference>
<sequence>MGKVVYGERVLRVTSLDFIFTSAHAVAATLSSARARPQRNRKLGRAMAWSIWPQHEDVPTRPVMYLTVID</sequence>
<evidence type="ECO:0000313" key="1">
    <source>
        <dbReference type="EMBL" id="GBP72580.1"/>
    </source>
</evidence>
<dbReference type="EMBL" id="BGZK01001150">
    <property type="protein sequence ID" value="GBP72580.1"/>
    <property type="molecule type" value="Genomic_DNA"/>
</dbReference>
<evidence type="ECO:0000313" key="2">
    <source>
        <dbReference type="Proteomes" id="UP000299102"/>
    </source>
</evidence>
<proteinExistence type="predicted"/>